<dbReference type="Proteomes" id="UP000321393">
    <property type="component" value="Unassembled WGS sequence"/>
</dbReference>
<dbReference type="EMBL" id="SSTE01006526">
    <property type="protein sequence ID" value="KAA0059228.1"/>
    <property type="molecule type" value="Genomic_DNA"/>
</dbReference>
<dbReference type="OrthoDB" id="1939000at2759"/>
<dbReference type="Gene3D" id="2.40.70.10">
    <property type="entry name" value="Acid Proteases"/>
    <property type="match status" value="1"/>
</dbReference>
<protein>
    <submittedName>
        <fullName evidence="1">Importin subunit alpha-2</fullName>
    </submittedName>
</protein>
<dbReference type="AlphaFoldDB" id="A0A5A7UVP4"/>
<accession>A0A5A7UVP4</accession>
<evidence type="ECO:0000313" key="2">
    <source>
        <dbReference type="Proteomes" id="UP000321393"/>
    </source>
</evidence>
<dbReference type="Pfam" id="PF13650">
    <property type="entry name" value="Asp_protease_2"/>
    <property type="match status" value="1"/>
</dbReference>
<dbReference type="CDD" id="cd00303">
    <property type="entry name" value="retropepsin_like"/>
    <property type="match status" value="1"/>
</dbReference>
<organism evidence="1 2">
    <name type="scientific">Cucumis melo var. makuwa</name>
    <name type="common">Oriental melon</name>
    <dbReference type="NCBI Taxonomy" id="1194695"/>
    <lineage>
        <taxon>Eukaryota</taxon>
        <taxon>Viridiplantae</taxon>
        <taxon>Streptophyta</taxon>
        <taxon>Embryophyta</taxon>
        <taxon>Tracheophyta</taxon>
        <taxon>Spermatophyta</taxon>
        <taxon>Magnoliopsida</taxon>
        <taxon>eudicotyledons</taxon>
        <taxon>Gunneridae</taxon>
        <taxon>Pentapetalae</taxon>
        <taxon>rosids</taxon>
        <taxon>fabids</taxon>
        <taxon>Cucurbitales</taxon>
        <taxon>Cucurbitaceae</taxon>
        <taxon>Benincaseae</taxon>
        <taxon>Cucumis</taxon>
    </lineage>
</organism>
<comment type="caution">
    <text evidence="1">The sequence shown here is derived from an EMBL/GenBank/DDBJ whole genome shotgun (WGS) entry which is preliminary data.</text>
</comment>
<reference evidence="1 2" key="1">
    <citation type="submission" date="2019-08" db="EMBL/GenBank/DDBJ databases">
        <title>Draft genome sequences of two oriental melons (Cucumis melo L. var makuwa).</title>
        <authorList>
            <person name="Kwon S.-Y."/>
        </authorList>
    </citation>
    <scope>NUCLEOTIDE SEQUENCE [LARGE SCALE GENOMIC DNA]</scope>
    <source>
        <strain evidence="2">cv. SW 3</strain>
        <tissue evidence="1">Leaf</tissue>
    </source>
</reference>
<gene>
    <name evidence="1" type="ORF">E6C27_scaffold430G001600</name>
</gene>
<name>A0A5A7UVP4_CUCMM</name>
<sequence length="86" mass="9956">MGALKFLSFLHKKVGETSTPVERGLMYVDTWINQKPTKSATIDSGATHNFITEAEARRLNLHWEKDTWRIRLDGWNGRRFCGYKDG</sequence>
<dbReference type="InterPro" id="IPR021109">
    <property type="entry name" value="Peptidase_aspartic_dom_sf"/>
</dbReference>
<evidence type="ECO:0000313" key="1">
    <source>
        <dbReference type="EMBL" id="KAA0059228.1"/>
    </source>
</evidence>
<proteinExistence type="predicted"/>
<dbReference type="SUPFAM" id="SSF50630">
    <property type="entry name" value="Acid proteases"/>
    <property type="match status" value="1"/>
</dbReference>